<dbReference type="AlphaFoldDB" id="Q6BQ39"/>
<proteinExistence type="predicted"/>
<dbReference type="Proteomes" id="UP000000599">
    <property type="component" value="Chromosome E"/>
</dbReference>
<dbReference type="VEuPathDB" id="FungiDB:DEHA2E08602g"/>
<name>Q6BQ39_DEBHA</name>
<dbReference type="PANTHER" id="PTHR42109:SF2">
    <property type="entry name" value="INTEGRAL MEMBRANE PROTEIN"/>
    <property type="match status" value="1"/>
</dbReference>
<organism evidence="2 3">
    <name type="scientific">Debaryomyces hansenii (strain ATCC 36239 / CBS 767 / BCRC 21394 / JCM 1990 / NBRC 0083 / IGC 2968)</name>
    <name type="common">Yeast</name>
    <name type="synonym">Torulaspora hansenii</name>
    <dbReference type="NCBI Taxonomy" id="284592"/>
    <lineage>
        <taxon>Eukaryota</taxon>
        <taxon>Fungi</taxon>
        <taxon>Dikarya</taxon>
        <taxon>Ascomycota</taxon>
        <taxon>Saccharomycotina</taxon>
        <taxon>Pichiomycetes</taxon>
        <taxon>Debaryomycetaceae</taxon>
        <taxon>Debaryomyces</taxon>
    </lineage>
</organism>
<evidence type="ECO:0000313" key="2">
    <source>
        <dbReference type="EMBL" id="CAG87917.2"/>
    </source>
</evidence>
<dbReference type="KEGG" id="dha:DEHA2E08602g"/>
<dbReference type="OrthoDB" id="4023429at2759"/>
<feature type="domain" description="DUF7702" evidence="1">
    <location>
        <begin position="145"/>
        <end position="274"/>
    </location>
</feature>
<dbReference type="EMBL" id="CR382137">
    <property type="protein sequence ID" value="CAG87917.2"/>
    <property type="molecule type" value="Genomic_DNA"/>
</dbReference>
<reference evidence="2 3" key="1">
    <citation type="journal article" date="2004" name="Nature">
        <title>Genome evolution in yeasts.</title>
        <authorList>
            <consortium name="Genolevures"/>
            <person name="Dujon B."/>
            <person name="Sherman D."/>
            <person name="Fischer G."/>
            <person name="Durrens P."/>
            <person name="Casaregola S."/>
            <person name="Lafontaine I."/>
            <person name="de Montigny J."/>
            <person name="Marck C."/>
            <person name="Neuveglise C."/>
            <person name="Talla E."/>
            <person name="Goffard N."/>
            <person name="Frangeul L."/>
            <person name="Aigle M."/>
            <person name="Anthouard V."/>
            <person name="Babour A."/>
            <person name="Barbe V."/>
            <person name="Barnay S."/>
            <person name="Blanchin S."/>
            <person name="Beckerich J.M."/>
            <person name="Beyne E."/>
            <person name="Bleykasten C."/>
            <person name="Boisrame A."/>
            <person name="Boyer J."/>
            <person name="Cattolico L."/>
            <person name="Confanioleri F."/>
            <person name="de Daruvar A."/>
            <person name="Despons L."/>
            <person name="Fabre E."/>
            <person name="Fairhead C."/>
            <person name="Ferry-Dumazet H."/>
            <person name="Groppi A."/>
            <person name="Hantraye F."/>
            <person name="Hennequin C."/>
            <person name="Jauniaux N."/>
            <person name="Joyet P."/>
            <person name="Kachouri R."/>
            <person name="Kerrest A."/>
            <person name="Koszul R."/>
            <person name="Lemaire M."/>
            <person name="Lesur I."/>
            <person name="Ma L."/>
            <person name="Muller H."/>
            <person name="Nicaud J.M."/>
            <person name="Nikolski M."/>
            <person name="Oztas S."/>
            <person name="Ozier-Kalogeropoulos O."/>
            <person name="Pellenz S."/>
            <person name="Potier S."/>
            <person name="Richard G.F."/>
            <person name="Straub M.L."/>
            <person name="Suleau A."/>
            <person name="Swennene D."/>
            <person name="Tekaia F."/>
            <person name="Wesolowski-Louvel M."/>
            <person name="Westhof E."/>
            <person name="Wirth B."/>
            <person name="Zeniou-Meyer M."/>
            <person name="Zivanovic I."/>
            <person name="Bolotin-Fukuhara M."/>
            <person name="Thierry A."/>
            <person name="Bouchier C."/>
            <person name="Caudron B."/>
            <person name="Scarpelli C."/>
            <person name="Gaillardin C."/>
            <person name="Weissenbach J."/>
            <person name="Wincker P."/>
            <person name="Souciet J.L."/>
        </authorList>
    </citation>
    <scope>NUCLEOTIDE SEQUENCE [LARGE SCALE GENOMIC DNA]</scope>
    <source>
        <strain evidence="3">ATCC 36239 / CBS 767 / BCRC 21394 / JCM 1990 / NBRC 0083 / IGC 2968</strain>
    </source>
</reference>
<dbReference type="OMA" id="THWEIVS"/>
<dbReference type="eggNOG" id="ENOG502SCPV">
    <property type="taxonomic scope" value="Eukaryota"/>
</dbReference>
<evidence type="ECO:0000259" key="1">
    <source>
        <dbReference type="Pfam" id="PF24800"/>
    </source>
</evidence>
<sequence length="286" mass="31467">MVSNTTSWEIVAYVQLIFFAIMLIGLGVVVVQKWMKGTDRGIIKRFVGYFGIFTVLKVAGGICGIVLLHQSQYSSGLTMATYILDNVSLGLLIKSVLPFLELMVTEKDPEALVENPFKYDTGSEDQMMNVRNVGLGKLVGTTSKKNLPFRVLTLMITAAVICTIVGATGINSNGSNSGSSPMKAGSILFLVIIIFMAVLIAWGHSLNEDHRTMAKILLGSIAFYIIRAVYSILSSFAGINFENPSKFLLIFGEYQYYTFLAFLEECIISMILLVNLFVFHSPPVIQ</sequence>
<protein>
    <submittedName>
        <fullName evidence="2">DEHA2E08602p</fullName>
    </submittedName>
</protein>
<keyword evidence="3" id="KW-1185">Reference proteome</keyword>
<gene>
    <name evidence="2" type="ordered locus">DEHA2E08602g</name>
</gene>
<dbReference type="GeneID" id="2902461"/>
<dbReference type="PANTHER" id="PTHR42109">
    <property type="entry name" value="UNPLACED GENOMIC SCAFFOLD UM_SCAF_CONTIG_1.265, WHOLE GENOME SHOTGUN SEQUENCE"/>
    <property type="match status" value="1"/>
</dbReference>
<evidence type="ECO:0000313" key="3">
    <source>
        <dbReference type="Proteomes" id="UP000000599"/>
    </source>
</evidence>
<accession>Q6BQ39</accession>
<dbReference type="InterPro" id="IPR056119">
    <property type="entry name" value="DUF7702"/>
</dbReference>
<dbReference type="HOGENOM" id="CLU_079688_0_0_1"/>
<dbReference type="STRING" id="284592.Q6BQ39"/>
<dbReference type="InParanoid" id="Q6BQ39"/>
<dbReference type="RefSeq" id="XP_459681.2">
    <property type="nucleotide sequence ID" value="XM_459681.1"/>
</dbReference>
<dbReference type="Pfam" id="PF24800">
    <property type="entry name" value="DUF7702"/>
    <property type="match status" value="1"/>
</dbReference>